<gene>
    <name evidence="1" type="ordered locus">TPEGAU_0777</name>
</gene>
<dbReference type="KEGG" id="tpg:TPEGAU_0777"/>
<protein>
    <submittedName>
        <fullName evidence="1">Uncharacterized protein</fullName>
    </submittedName>
</protein>
<accession>A0AAU8Q849</accession>
<sequence length="81" mass="9845">MLKKRGLMKTLQCDICRKEVDNSLPERLYWTFREYDVCEDCKESIEDKLRPIIRTHQPYSQGWYENQFMGMVQRGVSNRRP</sequence>
<proteinExistence type="predicted"/>
<organism evidence="1 2">
    <name type="scientific">Treponema pallidum subsp. pertenue (strain Gauthier)</name>
    <dbReference type="NCBI Taxonomy" id="491080"/>
    <lineage>
        <taxon>Bacteria</taxon>
        <taxon>Pseudomonadati</taxon>
        <taxon>Spirochaetota</taxon>
        <taxon>Spirochaetia</taxon>
        <taxon>Spirochaetales</taxon>
        <taxon>Treponemataceae</taxon>
        <taxon>Treponema</taxon>
    </lineage>
</organism>
<dbReference type="Proteomes" id="UP000008192">
    <property type="component" value="Chromosome"/>
</dbReference>
<name>A0AAU8Q849_TREPG</name>
<dbReference type="AlphaFoldDB" id="A0AAU8Q849"/>
<evidence type="ECO:0000313" key="2">
    <source>
        <dbReference type="Proteomes" id="UP000008192"/>
    </source>
</evidence>
<reference evidence="2" key="1">
    <citation type="journal article" date="2012" name="PLoS Negl. Trop. Dis.">
        <title>Whole genome sequences of three Treponema pallidum ssp. pertenue strains: yaws and syphilis treponemes differ in less than 0.2% of the genome sequence.</title>
        <authorList>
            <person name="Cejkova D."/>
            <person name="Zobanikova M."/>
            <person name="Chen L."/>
            <person name="Pospisilova P."/>
            <person name="Strouhal M."/>
            <person name="Qin X."/>
            <person name="Mikalova L."/>
            <person name="Norris S.J."/>
            <person name="Muzny D.M."/>
            <person name="Gibbs R.A."/>
            <person name="Fulton L.L."/>
            <person name="Sodergren E."/>
            <person name="Weinstock G.M."/>
            <person name="Smajs D."/>
        </authorList>
    </citation>
    <scope>NUCLEOTIDE SEQUENCE [LARGE SCALE GENOMIC DNA]</scope>
    <source>
        <strain evidence="2">Gauthier</strain>
    </source>
</reference>
<evidence type="ECO:0000313" key="1">
    <source>
        <dbReference type="EMBL" id="AEZ60043.1"/>
    </source>
</evidence>
<dbReference type="EMBL" id="CP002376">
    <property type="protein sequence ID" value="AEZ60043.1"/>
    <property type="molecule type" value="Genomic_DNA"/>
</dbReference>